<evidence type="ECO:0000256" key="7">
    <source>
        <dbReference type="HAMAP-Rule" id="MF_01057"/>
    </source>
</evidence>
<dbReference type="EMBL" id="CP067089">
    <property type="protein sequence ID" value="QQO08208.1"/>
    <property type="molecule type" value="Genomic_DNA"/>
</dbReference>
<dbReference type="GO" id="GO:0043527">
    <property type="term" value="C:tRNA methyltransferase complex"/>
    <property type="evidence" value="ECO:0007669"/>
    <property type="project" value="TreeGrafter"/>
</dbReference>
<dbReference type="NCBIfam" id="TIGR00091">
    <property type="entry name" value="tRNA (guanosine(46)-N7)-methyltransferase TrmB"/>
    <property type="match status" value="1"/>
</dbReference>
<proteinExistence type="inferred from homology"/>
<dbReference type="PANTHER" id="PTHR23417:SF14">
    <property type="entry name" value="PENTACOTRIPEPTIDE-REPEAT REGION OF PRORP DOMAIN-CONTAINING PROTEIN"/>
    <property type="match status" value="1"/>
</dbReference>
<gene>
    <name evidence="7 8" type="primary">trmB</name>
    <name evidence="8" type="ORF">JFL75_14885</name>
</gene>
<comment type="function">
    <text evidence="2 7">Catalyzes the formation of N(7)-methylguanine at position 46 (m7G46) in tRNA.</text>
</comment>
<dbReference type="InterPro" id="IPR055361">
    <property type="entry name" value="tRNA_methyltr_TrmB_bact"/>
</dbReference>
<dbReference type="RefSeq" id="WP_215625514.1">
    <property type="nucleotide sequence ID" value="NZ_CP067089.2"/>
</dbReference>
<comment type="catalytic activity">
    <reaction evidence="1 7">
        <text>guanosine(46) in tRNA + S-adenosyl-L-methionine = N(7)-methylguanosine(46) in tRNA + S-adenosyl-L-homocysteine</text>
        <dbReference type="Rhea" id="RHEA:42708"/>
        <dbReference type="Rhea" id="RHEA-COMP:10188"/>
        <dbReference type="Rhea" id="RHEA-COMP:10189"/>
        <dbReference type="ChEBI" id="CHEBI:57856"/>
        <dbReference type="ChEBI" id="CHEBI:59789"/>
        <dbReference type="ChEBI" id="CHEBI:74269"/>
        <dbReference type="ChEBI" id="CHEBI:74480"/>
        <dbReference type="EC" id="2.1.1.33"/>
    </reaction>
</comment>
<evidence type="ECO:0000313" key="8">
    <source>
        <dbReference type="EMBL" id="QQO08208.1"/>
    </source>
</evidence>
<protein>
    <recommendedName>
        <fullName evidence="7">tRNA (guanine-N(7)-)-methyltransferase</fullName>
        <ecNumber evidence="7">2.1.1.33</ecNumber>
    </recommendedName>
    <alternativeName>
        <fullName evidence="7">tRNA (guanine(46)-N(7))-methyltransferase</fullName>
    </alternativeName>
    <alternativeName>
        <fullName evidence="7">tRNA(m7G46)-methyltransferase</fullName>
    </alternativeName>
</protein>
<dbReference type="Gene3D" id="3.40.50.150">
    <property type="entry name" value="Vaccinia Virus protein VP39"/>
    <property type="match status" value="1"/>
</dbReference>
<dbReference type="KEGG" id="bhc:JFL75_14885"/>
<dbReference type="PANTHER" id="PTHR23417">
    <property type="entry name" value="3-DEOXY-D-MANNO-OCTULOSONIC-ACID TRANSFERASE/TRNA GUANINE-N 7 - -METHYLTRANSFERASE"/>
    <property type="match status" value="1"/>
</dbReference>
<dbReference type="CDD" id="cd02440">
    <property type="entry name" value="AdoMet_MTases"/>
    <property type="match status" value="1"/>
</dbReference>
<evidence type="ECO:0000256" key="3">
    <source>
        <dbReference type="ARBA" id="ARBA00022603"/>
    </source>
</evidence>
<accession>A0A7T8BAG9</accession>
<sequence length="237" mass="26881">MNTTESAGSSGNLKKYSPVKSYVLRAGRMSDAQRRSYDTLSPRYCIPAPSQGGLDIQGIFGNGNPLCVEIGFGMGVATAQIAADNPGINYLGIEVHRPGIGRLLWEIEQRNLGNIRILEYDAAEVLAGVIEDGSVTGFHVFFPDPWPKKRHHKRRLIKRPFTELLGKKLSPGGYVYMVTDWEDYARWALTELEATPNLENSYEGFAPHQEWRPETKFERKGIDKNHAVWELMFRRRR</sequence>
<dbReference type="GO" id="GO:0008176">
    <property type="term" value="F:tRNA (guanine(46)-N7)-methyltransferase activity"/>
    <property type="evidence" value="ECO:0007669"/>
    <property type="project" value="UniProtKB-UniRule"/>
</dbReference>
<evidence type="ECO:0000256" key="1">
    <source>
        <dbReference type="ARBA" id="ARBA00000142"/>
    </source>
</evidence>
<dbReference type="Pfam" id="PF02390">
    <property type="entry name" value="Methyltransf_4"/>
    <property type="match status" value="1"/>
</dbReference>
<feature type="binding site" evidence="7">
    <location>
        <position position="69"/>
    </location>
    <ligand>
        <name>S-adenosyl-L-methionine</name>
        <dbReference type="ChEBI" id="CHEBI:59789"/>
    </ligand>
</feature>
<feature type="binding site" evidence="7">
    <location>
        <position position="121"/>
    </location>
    <ligand>
        <name>S-adenosyl-L-methionine</name>
        <dbReference type="ChEBI" id="CHEBI:59789"/>
    </ligand>
</feature>
<organism evidence="8 9">
    <name type="scientific">Breznakiella homolactica</name>
    <dbReference type="NCBI Taxonomy" id="2798577"/>
    <lineage>
        <taxon>Bacteria</taxon>
        <taxon>Pseudomonadati</taxon>
        <taxon>Spirochaetota</taxon>
        <taxon>Spirochaetia</taxon>
        <taxon>Spirochaetales</taxon>
        <taxon>Breznakiellaceae</taxon>
        <taxon>Breznakiella</taxon>
    </lineage>
</organism>
<keyword evidence="5 7" id="KW-0949">S-adenosyl-L-methionine</keyword>
<evidence type="ECO:0000313" key="9">
    <source>
        <dbReference type="Proteomes" id="UP000595917"/>
    </source>
</evidence>
<dbReference type="PROSITE" id="PS51625">
    <property type="entry name" value="SAM_MT_TRMB"/>
    <property type="match status" value="1"/>
</dbReference>
<dbReference type="AlphaFoldDB" id="A0A7T8BAG9"/>
<evidence type="ECO:0000256" key="5">
    <source>
        <dbReference type="ARBA" id="ARBA00022691"/>
    </source>
</evidence>
<reference evidence="8" key="1">
    <citation type="submission" date="2021-01" db="EMBL/GenBank/DDBJ databases">
        <title>Description of Breznakiella homolactica.</title>
        <authorList>
            <person name="Song Y."/>
            <person name="Brune A."/>
        </authorList>
    </citation>
    <scope>NUCLEOTIDE SEQUENCE</scope>
    <source>
        <strain evidence="8">RmG30</strain>
    </source>
</reference>
<comment type="similarity">
    <text evidence="7">Belongs to the class I-like SAM-binding methyltransferase superfamily. TrmB family.</text>
</comment>
<dbReference type="EC" id="2.1.1.33" evidence="7"/>
<keyword evidence="6 7" id="KW-0819">tRNA processing</keyword>
<dbReference type="Proteomes" id="UP000595917">
    <property type="component" value="Chromosome"/>
</dbReference>
<dbReference type="UniPathway" id="UPA00989"/>
<comment type="pathway">
    <text evidence="7">tRNA modification; N(7)-methylguanine-tRNA biosynthesis.</text>
</comment>
<dbReference type="InterPro" id="IPR003358">
    <property type="entry name" value="tRNA_(Gua-N-7)_MeTrfase_Trmb"/>
</dbReference>
<name>A0A7T8BAG9_9SPIR</name>
<feature type="binding site" evidence="7">
    <location>
        <position position="148"/>
    </location>
    <ligand>
        <name>substrate</name>
    </ligand>
</feature>
<feature type="binding site" evidence="7">
    <location>
        <position position="144"/>
    </location>
    <ligand>
        <name>S-adenosyl-L-methionine</name>
        <dbReference type="ChEBI" id="CHEBI:59789"/>
    </ligand>
</feature>
<keyword evidence="4 7" id="KW-0808">Transferase</keyword>
<evidence type="ECO:0000256" key="6">
    <source>
        <dbReference type="ARBA" id="ARBA00022694"/>
    </source>
</evidence>
<feature type="binding site" evidence="7">
    <location>
        <position position="180"/>
    </location>
    <ligand>
        <name>substrate</name>
    </ligand>
</feature>
<keyword evidence="3 7" id="KW-0489">Methyltransferase</keyword>
<comment type="caution">
    <text evidence="7">Lacks conserved residue(s) required for the propagation of feature annotation.</text>
</comment>
<feature type="binding site" evidence="7">
    <location>
        <position position="94"/>
    </location>
    <ligand>
        <name>S-adenosyl-L-methionine</name>
        <dbReference type="ChEBI" id="CHEBI:59789"/>
    </ligand>
</feature>
<dbReference type="HAMAP" id="MF_01057">
    <property type="entry name" value="tRNA_methyltr_TrmB"/>
    <property type="match status" value="1"/>
</dbReference>
<evidence type="ECO:0000256" key="4">
    <source>
        <dbReference type="ARBA" id="ARBA00022679"/>
    </source>
</evidence>
<dbReference type="SUPFAM" id="SSF53335">
    <property type="entry name" value="S-adenosyl-L-methionine-dependent methyltransferases"/>
    <property type="match status" value="1"/>
</dbReference>
<keyword evidence="9" id="KW-1185">Reference proteome</keyword>
<evidence type="ECO:0000256" key="2">
    <source>
        <dbReference type="ARBA" id="ARBA00003015"/>
    </source>
</evidence>
<feature type="binding site" evidence="7">
    <location>
        <begin position="215"/>
        <end position="218"/>
    </location>
    <ligand>
        <name>substrate</name>
    </ligand>
</feature>
<dbReference type="InterPro" id="IPR029063">
    <property type="entry name" value="SAM-dependent_MTases_sf"/>
</dbReference>